<name>A0A2W5S0G3_CERSP</name>
<dbReference type="EMBL" id="QFQS01000009">
    <property type="protein sequence ID" value="PZQ95139.1"/>
    <property type="molecule type" value="Genomic_DNA"/>
</dbReference>
<comment type="caution">
    <text evidence="1">The sequence shown here is derived from an EMBL/GenBank/DDBJ whole genome shotgun (WGS) entry which is preliminary data.</text>
</comment>
<gene>
    <name evidence="1" type="ORF">DI533_20015</name>
</gene>
<evidence type="ECO:0000313" key="1">
    <source>
        <dbReference type="EMBL" id="PZQ95139.1"/>
    </source>
</evidence>
<reference evidence="1 2" key="1">
    <citation type="submission" date="2017-08" db="EMBL/GenBank/DDBJ databases">
        <title>Infants hospitalized years apart are colonized by the same room-sourced microbial strains.</title>
        <authorList>
            <person name="Brooks B."/>
            <person name="Olm M.R."/>
            <person name="Firek B.A."/>
            <person name="Baker R."/>
            <person name="Thomas B.C."/>
            <person name="Morowitz M.J."/>
            <person name="Banfield J.F."/>
        </authorList>
    </citation>
    <scope>NUCLEOTIDE SEQUENCE [LARGE SCALE GENOMIC DNA]</scope>
    <source>
        <strain evidence="1">S2_003_000_R2_11</strain>
    </source>
</reference>
<organism evidence="1 2">
    <name type="scientific">Cereibacter sphaeroides</name>
    <name type="common">Rhodobacter sphaeroides</name>
    <dbReference type="NCBI Taxonomy" id="1063"/>
    <lineage>
        <taxon>Bacteria</taxon>
        <taxon>Pseudomonadati</taxon>
        <taxon>Pseudomonadota</taxon>
        <taxon>Alphaproteobacteria</taxon>
        <taxon>Rhodobacterales</taxon>
        <taxon>Paracoccaceae</taxon>
        <taxon>Cereibacter</taxon>
    </lineage>
</organism>
<dbReference type="Proteomes" id="UP000248975">
    <property type="component" value="Unassembled WGS sequence"/>
</dbReference>
<accession>A0A2W5S0G3</accession>
<protein>
    <submittedName>
        <fullName evidence="1">Uncharacterized protein</fullName>
    </submittedName>
</protein>
<sequence>MKNALPVIPGRRAALATLSREERDFARQWGDVPAMELKTAKARFSFPRINIERAALAVLLAIACGSGAALAVMQSAPAPVVQLVADTADGNRYIAGEGDTCADAARNAQFPAGPLVFVGCVIEGAR</sequence>
<proteinExistence type="predicted"/>
<evidence type="ECO:0000313" key="2">
    <source>
        <dbReference type="Proteomes" id="UP000248975"/>
    </source>
</evidence>
<dbReference type="AlphaFoldDB" id="A0A2W5S0G3"/>